<name>A7EUI1_SCLS1</name>
<evidence type="ECO:0000313" key="2">
    <source>
        <dbReference type="Proteomes" id="UP000001312"/>
    </source>
</evidence>
<dbReference type="RefSeq" id="XP_001590224.1">
    <property type="nucleotide sequence ID" value="XM_001590174.1"/>
</dbReference>
<sequence>MISSTRKDVQEGFDDDPVFVVDIPSFSDV</sequence>
<keyword evidence="2" id="KW-1185">Reference proteome</keyword>
<dbReference type="AlphaFoldDB" id="A7EUI1"/>
<dbReference type="KEGG" id="ssl:SS1G_08988"/>
<dbReference type="EMBL" id="CH476632">
    <property type="protein sequence ID" value="EDN93123.1"/>
    <property type="molecule type" value="Genomic_DNA"/>
</dbReference>
<gene>
    <name evidence="1" type="ORF">SS1G_08988</name>
</gene>
<dbReference type="GeneID" id="5486318"/>
<dbReference type="InParanoid" id="A7EUI1"/>
<reference evidence="2" key="1">
    <citation type="journal article" date="2011" name="PLoS Genet.">
        <title>Genomic analysis of the necrotrophic fungal pathogens Sclerotinia sclerotiorum and Botrytis cinerea.</title>
        <authorList>
            <person name="Amselem J."/>
            <person name="Cuomo C.A."/>
            <person name="van Kan J.A."/>
            <person name="Viaud M."/>
            <person name="Benito E.P."/>
            <person name="Couloux A."/>
            <person name="Coutinho P.M."/>
            <person name="de Vries R.P."/>
            <person name="Dyer P.S."/>
            <person name="Fillinger S."/>
            <person name="Fournier E."/>
            <person name="Gout L."/>
            <person name="Hahn M."/>
            <person name="Kohn L."/>
            <person name="Lapalu N."/>
            <person name="Plummer K.M."/>
            <person name="Pradier J.M."/>
            <person name="Quevillon E."/>
            <person name="Sharon A."/>
            <person name="Simon A."/>
            <person name="ten Have A."/>
            <person name="Tudzynski B."/>
            <person name="Tudzynski P."/>
            <person name="Wincker P."/>
            <person name="Andrew M."/>
            <person name="Anthouard V."/>
            <person name="Beever R.E."/>
            <person name="Beffa R."/>
            <person name="Benoit I."/>
            <person name="Bouzid O."/>
            <person name="Brault B."/>
            <person name="Chen Z."/>
            <person name="Choquer M."/>
            <person name="Collemare J."/>
            <person name="Cotton P."/>
            <person name="Danchin E.G."/>
            <person name="Da Silva C."/>
            <person name="Gautier A."/>
            <person name="Giraud C."/>
            <person name="Giraud T."/>
            <person name="Gonzalez C."/>
            <person name="Grossetete S."/>
            <person name="Guldener U."/>
            <person name="Henrissat B."/>
            <person name="Howlett B.J."/>
            <person name="Kodira C."/>
            <person name="Kretschmer M."/>
            <person name="Lappartient A."/>
            <person name="Leroch M."/>
            <person name="Levis C."/>
            <person name="Mauceli E."/>
            <person name="Neuveglise C."/>
            <person name="Oeser B."/>
            <person name="Pearson M."/>
            <person name="Poulain J."/>
            <person name="Poussereau N."/>
            <person name="Quesneville H."/>
            <person name="Rascle C."/>
            <person name="Schumacher J."/>
            <person name="Segurens B."/>
            <person name="Sexton A."/>
            <person name="Silva E."/>
            <person name="Sirven C."/>
            <person name="Soanes D.M."/>
            <person name="Talbot N.J."/>
            <person name="Templeton M."/>
            <person name="Yandava C."/>
            <person name="Yarden O."/>
            <person name="Zeng Q."/>
            <person name="Rollins J.A."/>
            <person name="Lebrun M.H."/>
            <person name="Dickman M."/>
        </authorList>
    </citation>
    <scope>NUCLEOTIDE SEQUENCE [LARGE SCALE GENOMIC DNA]</scope>
    <source>
        <strain evidence="2">ATCC 18683 / 1980 / Ss-1</strain>
    </source>
</reference>
<proteinExistence type="predicted"/>
<accession>A7EUI1</accession>
<dbReference type="Proteomes" id="UP000001312">
    <property type="component" value="Unassembled WGS sequence"/>
</dbReference>
<evidence type="ECO:0000313" key="1">
    <source>
        <dbReference type="EMBL" id="EDN93123.1"/>
    </source>
</evidence>
<organism evidence="1 2">
    <name type="scientific">Sclerotinia sclerotiorum (strain ATCC 18683 / 1980 / Ss-1)</name>
    <name type="common">White mold</name>
    <name type="synonym">Whetzelinia sclerotiorum</name>
    <dbReference type="NCBI Taxonomy" id="665079"/>
    <lineage>
        <taxon>Eukaryota</taxon>
        <taxon>Fungi</taxon>
        <taxon>Dikarya</taxon>
        <taxon>Ascomycota</taxon>
        <taxon>Pezizomycotina</taxon>
        <taxon>Leotiomycetes</taxon>
        <taxon>Helotiales</taxon>
        <taxon>Sclerotiniaceae</taxon>
        <taxon>Sclerotinia</taxon>
    </lineage>
</organism>
<protein>
    <submittedName>
        <fullName evidence="1">Uncharacterized protein</fullName>
    </submittedName>
</protein>